<comment type="caution">
    <text evidence="3">The sequence shown here is derived from an EMBL/GenBank/DDBJ whole genome shotgun (WGS) entry which is preliminary data.</text>
</comment>
<name>A0ABQ3IH90_9PSEU</name>
<sequence length="609" mass="61811">MQHDDDPTAETGPIRRIPGGPAADPRRARRARGYTESGSPAWPAGASHEGRPGTTGGSSRRSRATGSEPAEAASGRSGRRNPAERTPRAPRNPAGSEDSPRAAHRASGSGRPRRERAAGDSEGTGSHSTAEGAQPLRATGRSTRRASAEGTGPHPVDSGEEDASHRPRATGRTTRLATTGAEGTGAHPTGAEPRRRRAAAPPATPPTGHGHGHSPAPPASRRVKLLLIWLLAPIAAATVAGLLLLYPWGQDEPASAISQGTPVHGTISTATSGPCLAAGQVQVGDQPDAKPCLSATITLTDGPGSGRSVELTVPIEPSTPRFSAGDDVVLAYNGGDAADPGSYQLVDFQRGLPLAVLAALFAIAVVVLGRWHGLAALGALVLSFVVLVAFVLPAILAGENPLLVAIVGAGLIMFIALYLTHGLSARTSVAVLGTLASLALIGALSAIFSAAASLTGLDDSTSTLIASLGHGIDARGLLLAGIVIGALGVLDDVTVTQTSAVWELRRANPSLTWRELYSAGLRIGRDHVGSAVNTLVMAYAGAALPVMLYSSISGVGLGAILGSQDVAQEIVRTLAGSVGIVAAVPVTTVLAAMIASREPVSHISHSSDH</sequence>
<evidence type="ECO:0000256" key="1">
    <source>
        <dbReference type="SAM" id="MobiDB-lite"/>
    </source>
</evidence>
<feature type="transmembrane region" description="Helical" evidence="2">
    <location>
        <begin position="536"/>
        <end position="561"/>
    </location>
</feature>
<evidence type="ECO:0000256" key="2">
    <source>
        <dbReference type="SAM" id="Phobius"/>
    </source>
</evidence>
<dbReference type="PANTHER" id="PTHR41771:SF1">
    <property type="entry name" value="MEMBRANE PROTEIN"/>
    <property type="match status" value="1"/>
</dbReference>
<feature type="transmembrane region" description="Helical" evidence="2">
    <location>
        <begin position="402"/>
        <end position="419"/>
    </location>
</feature>
<feature type="transmembrane region" description="Helical" evidence="2">
    <location>
        <begin position="375"/>
        <end position="396"/>
    </location>
</feature>
<feature type="transmembrane region" description="Helical" evidence="2">
    <location>
        <begin position="225"/>
        <end position="246"/>
    </location>
</feature>
<keyword evidence="2" id="KW-0472">Membrane</keyword>
<feature type="compositionally biased region" description="Low complexity" evidence="1">
    <location>
        <begin position="170"/>
        <end position="191"/>
    </location>
</feature>
<evidence type="ECO:0000313" key="4">
    <source>
        <dbReference type="Proteomes" id="UP000605897"/>
    </source>
</evidence>
<evidence type="ECO:0000313" key="3">
    <source>
        <dbReference type="EMBL" id="GHE84452.1"/>
    </source>
</evidence>
<keyword evidence="2" id="KW-1133">Transmembrane helix</keyword>
<feature type="transmembrane region" description="Helical" evidence="2">
    <location>
        <begin position="431"/>
        <end position="454"/>
    </location>
</feature>
<keyword evidence="4" id="KW-1185">Reference proteome</keyword>
<protein>
    <recommendedName>
        <fullName evidence="5">YibE/F</fullName>
    </recommendedName>
</protein>
<dbReference type="EMBL" id="BNAU01000001">
    <property type="protein sequence ID" value="GHE84452.1"/>
    <property type="molecule type" value="Genomic_DNA"/>
</dbReference>
<organism evidence="3 4">
    <name type="scientific">Amycolatopsis deserti</name>
    <dbReference type="NCBI Taxonomy" id="185696"/>
    <lineage>
        <taxon>Bacteria</taxon>
        <taxon>Bacillati</taxon>
        <taxon>Actinomycetota</taxon>
        <taxon>Actinomycetes</taxon>
        <taxon>Pseudonocardiales</taxon>
        <taxon>Pseudonocardiaceae</taxon>
        <taxon>Amycolatopsis</taxon>
    </lineage>
</organism>
<evidence type="ECO:0008006" key="5">
    <source>
        <dbReference type="Google" id="ProtNLM"/>
    </source>
</evidence>
<dbReference type="PANTHER" id="PTHR41771">
    <property type="entry name" value="MEMBRANE PROTEIN-RELATED"/>
    <property type="match status" value="1"/>
</dbReference>
<feature type="transmembrane region" description="Helical" evidence="2">
    <location>
        <begin position="573"/>
        <end position="595"/>
    </location>
</feature>
<feature type="transmembrane region" description="Helical" evidence="2">
    <location>
        <begin position="351"/>
        <end position="368"/>
    </location>
</feature>
<gene>
    <name evidence="3" type="ORF">GCM10017786_15160</name>
</gene>
<proteinExistence type="predicted"/>
<dbReference type="InterPro" id="IPR012507">
    <property type="entry name" value="YibE_F"/>
</dbReference>
<dbReference type="Pfam" id="PF07907">
    <property type="entry name" value="YibE_F"/>
    <property type="match status" value="1"/>
</dbReference>
<dbReference type="Proteomes" id="UP000605897">
    <property type="component" value="Unassembled WGS sequence"/>
</dbReference>
<accession>A0ABQ3IH90</accession>
<keyword evidence="2" id="KW-0812">Transmembrane</keyword>
<dbReference type="RefSeq" id="WP_229874290.1">
    <property type="nucleotide sequence ID" value="NZ_BNAU01000001.1"/>
</dbReference>
<reference evidence="4" key="1">
    <citation type="journal article" date="2019" name="Int. J. Syst. Evol. Microbiol.">
        <title>The Global Catalogue of Microorganisms (GCM) 10K type strain sequencing project: providing services to taxonomists for standard genome sequencing and annotation.</title>
        <authorList>
            <consortium name="The Broad Institute Genomics Platform"/>
            <consortium name="The Broad Institute Genome Sequencing Center for Infectious Disease"/>
            <person name="Wu L."/>
            <person name="Ma J."/>
        </authorList>
    </citation>
    <scope>NUCLEOTIDE SEQUENCE [LARGE SCALE GENOMIC DNA]</scope>
    <source>
        <strain evidence="4">CGMCC 4.7677</strain>
    </source>
</reference>
<feature type="region of interest" description="Disordered" evidence="1">
    <location>
        <begin position="1"/>
        <end position="218"/>
    </location>
</feature>